<evidence type="ECO:0000313" key="7">
    <source>
        <dbReference type="EMBL" id="MBX06166.1"/>
    </source>
</evidence>
<evidence type="ECO:0000259" key="6">
    <source>
        <dbReference type="PROSITE" id="PS50888"/>
    </source>
</evidence>
<dbReference type="SUPFAM" id="SSF47459">
    <property type="entry name" value="HLH, helix-loop-helix DNA-binding domain"/>
    <property type="match status" value="1"/>
</dbReference>
<dbReference type="PANTHER" id="PTHR46196:SF1">
    <property type="entry name" value="TRANSCRIPTION FACTOR EMB1444-RELATED"/>
    <property type="match status" value="1"/>
</dbReference>
<dbReference type="PROSITE" id="PS50888">
    <property type="entry name" value="BHLH"/>
    <property type="match status" value="1"/>
</dbReference>
<dbReference type="Pfam" id="PF14215">
    <property type="entry name" value="bHLH-MYC_N"/>
    <property type="match status" value="1"/>
</dbReference>
<keyword evidence="4" id="KW-0539">Nucleus</keyword>
<dbReference type="EMBL" id="GGEC01025682">
    <property type="protein sequence ID" value="MBX06166.1"/>
    <property type="molecule type" value="Transcribed_RNA"/>
</dbReference>
<sequence length="634" mass="69557">MFPFMVISQFSDGWQSLFSAGIKTIVVVAVAPYGVIQLGSLNKVVEDMKLVASIKDVFLTLQDSSVGHVTSSPKYNMQSSSFLHDLSTKGFSSEDVPDSLCYLDKAANKEGPNDWFLVVPHLQKHSDNSSSISSFHQDKAVGLSNNHDGLELSTPGNDRSVKLLNRKQDGFCLENQNQTGLNLISDQICGQASSVWREQTGGSEQIASVHLNKALGSYIKSCDVMLPSEKFRTNLASSPVGLLDSTLCDRVKSDSLDVHLNWVSNVPKSSGVSLKKDLENNMECQAESSWSVTPTTFAKLYAGSDLHEALGPAFLQKCSYFDCEAENPEVGNTVDIPSGMSSSQMTFDRGSENLLEAVVGNVCYSNNNIKGEKSACTSVQSLLTTEKMSETSSQTMCFINSADCSIRQSPVIEEEAQNDSYSTEMCGATSKGLLSTCPNACSEQLDRCSEPSRSNKKRARPGENPRPRPRDRQLIQDRIKELRDLVPNGSKCSIDSLLERTIKHMLFLESITKHADKLKKCAEVKKGADAPSYDQGSSCAVEVGGHMKVSSIIVENLNKNGQMLVEMLCEECSYFLEIAEAIRSLGLTIMKGITEVQGEKTWMCFVVEAQNSKIMHRMDILWSLVQVLQPQTTI</sequence>
<reference evidence="7" key="1">
    <citation type="submission" date="2018-02" db="EMBL/GenBank/DDBJ databases">
        <title>Rhizophora mucronata_Transcriptome.</title>
        <authorList>
            <person name="Meera S.P."/>
            <person name="Sreeshan A."/>
            <person name="Augustine A."/>
        </authorList>
    </citation>
    <scope>NUCLEOTIDE SEQUENCE</scope>
    <source>
        <tissue evidence="7">Leaf</tissue>
    </source>
</reference>
<evidence type="ECO:0000256" key="1">
    <source>
        <dbReference type="ARBA" id="ARBA00004123"/>
    </source>
</evidence>
<dbReference type="InterPro" id="IPR036638">
    <property type="entry name" value="HLH_DNA-bd_sf"/>
</dbReference>
<dbReference type="GO" id="GO:0003700">
    <property type="term" value="F:DNA-binding transcription factor activity"/>
    <property type="evidence" value="ECO:0007669"/>
    <property type="project" value="InterPro"/>
</dbReference>
<organism evidence="7">
    <name type="scientific">Rhizophora mucronata</name>
    <name type="common">Asiatic mangrove</name>
    <dbReference type="NCBI Taxonomy" id="61149"/>
    <lineage>
        <taxon>Eukaryota</taxon>
        <taxon>Viridiplantae</taxon>
        <taxon>Streptophyta</taxon>
        <taxon>Embryophyta</taxon>
        <taxon>Tracheophyta</taxon>
        <taxon>Spermatophyta</taxon>
        <taxon>Magnoliopsida</taxon>
        <taxon>eudicotyledons</taxon>
        <taxon>Gunneridae</taxon>
        <taxon>Pentapetalae</taxon>
        <taxon>rosids</taxon>
        <taxon>fabids</taxon>
        <taxon>Malpighiales</taxon>
        <taxon>Rhizophoraceae</taxon>
        <taxon>Rhizophora</taxon>
    </lineage>
</organism>
<dbReference type="InterPro" id="IPR025610">
    <property type="entry name" value="MYC/MYB_N"/>
</dbReference>
<name>A0A2P2KKC3_RHIMU</name>
<feature type="domain" description="BHLH" evidence="6">
    <location>
        <begin position="459"/>
        <end position="508"/>
    </location>
</feature>
<dbReference type="InterPro" id="IPR043561">
    <property type="entry name" value="LHW-like"/>
</dbReference>
<feature type="compositionally biased region" description="Basic and acidic residues" evidence="5">
    <location>
        <begin position="460"/>
        <end position="473"/>
    </location>
</feature>
<dbReference type="InterPro" id="IPR011598">
    <property type="entry name" value="bHLH_dom"/>
</dbReference>
<dbReference type="PANTHER" id="PTHR46196">
    <property type="entry name" value="TRANSCRIPTION FACTOR BHLH155-LIKE ISOFORM X1-RELATED"/>
    <property type="match status" value="1"/>
</dbReference>
<proteinExistence type="predicted"/>
<comment type="subcellular location">
    <subcellularLocation>
        <location evidence="1">Nucleus</location>
    </subcellularLocation>
</comment>
<dbReference type="AlphaFoldDB" id="A0A2P2KKC3"/>
<accession>A0A2P2KKC3</accession>
<dbReference type="Pfam" id="PF23176">
    <property type="entry name" value="bHLH_LHW"/>
    <property type="match status" value="1"/>
</dbReference>
<dbReference type="GO" id="GO:0046983">
    <property type="term" value="F:protein dimerization activity"/>
    <property type="evidence" value="ECO:0007669"/>
    <property type="project" value="InterPro"/>
</dbReference>
<feature type="region of interest" description="Disordered" evidence="5">
    <location>
        <begin position="445"/>
        <end position="473"/>
    </location>
</feature>
<keyword evidence="2" id="KW-0805">Transcription regulation</keyword>
<evidence type="ECO:0000256" key="5">
    <source>
        <dbReference type="SAM" id="MobiDB-lite"/>
    </source>
</evidence>
<evidence type="ECO:0000256" key="2">
    <source>
        <dbReference type="ARBA" id="ARBA00023015"/>
    </source>
</evidence>
<keyword evidence="3" id="KW-0804">Transcription</keyword>
<evidence type="ECO:0000256" key="4">
    <source>
        <dbReference type="ARBA" id="ARBA00023242"/>
    </source>
</evidence>
<protein>
    <recommendedName>
        <fullName evidence="6">BHLH domain-containing protein</fullName>
    </recommendedName>
</protein>
<evidence type="ECO:0000256" key="3">
    <source>
        <dbReference type="ARBA" id="ARBA00023163"/>
    </source>
</evidence>
<dbReference type="GO" id="GO:0005634">
    <property type="term" value="C:nucleus"/>
    <property type="evidence" value="ECO:0007669"/>
    <property type="project" value="UniProtKB-SubCell"/>
</dbReference>